<dbReference type="Gene3D" id="3.40.50.300">
    <property type="entry name" value="P-loop containing nucleotide triphosphate hydrolases"/>
    <property type="match status" value="1"/>
</dbReference>
<protein>
    <recommendedName>
        <fullName evidence="1">Genetic interactor of prohibitins 3, mitochondrial</fullName>
    </recommendedName>
    <alternativeName>
        <fullName evidence="3">Found in mitochondrial proteome protein 38</fullName>
    </alternativeName>
</protein>
<evidence type="ECO:0000313" key="5">
    <source>
        <dbReference type="Proteomes" id="UP000262825"/>
    </source>
</evidence>
<reference evidence="5" key="1">
    <citation type="submission" date="2018-06" db="EMBL/GenBank/DDBJ databases">
        <authorList>
            <person name="Guldener U."/>
        </authorList>
    </citation>
    <scope>NUCLEOTIDE SEQUENCE [LARGE SCALE GENOMIC DNA]</scope>
    <source>
        <strain evidence="5">UTAD17</strain>
    </source>
</reference>
<dbReference type="EMBL" id="UFAJ01000121">
    <property type="protein sequence ID" value="SSD59309.1"/>
    <property type="molecule type" value="Genomic_DNA"/>
</dbReference>
<sequence length="635" mass="74103">MFPHKLGVFRQINFRTRISLQYVHSKRLVTTTVQNKNLECFSCGIELQDKDPKKIGFYIKPKPQISNKITTIEDVRYLLFSQDVQQAKELTKKSEESIISHEMIDKDGRKRIVCKRCSDALYQNKYNKEEFPAYTLQDIENKFLSRTHNETAYIHYIMPLSDFPHNVDREIFKLSSKYAISKNNKSDRNTDNLSLLLSKGDQLGKNEFFLKRKALPFFKIFFEKYLHFKSNKIVAFSAYKNWNVSSVYSLLKNSKNYLIGTANAGKSTLINSLLKNYKGFKLNSKTYQKVDNKLNKGDENTEDSMYHNTGIFHLQKAGVSHIPNLTRNATPYMIDNEKLIYDLPGYTTQSALPSDIEYDLSNYVSKKYCDLIRKTHRFDNSKVNKRPYTTLKGTENGKCYTLGGLFYYVAPPNTINRVTQFIPGESYQFKNIDKGLEILNELLDTSNPKPYSHPLSGYFYVNSKKLTDKNNFVRHVIPPFQGGIEIVLKDIGYFQVTSTGSYNYEGLHEIWVPKGIKVAVREPLMKLIDLTFDRYHEAIKEQETSNCENTNKNNGKKKRQKIHYDDFFPSDRCIISDTYPMAHEEDGDLLLKMKEIFLERTANDIMQRKYVNVDPHSIVEKLHERPVNLFWYYKI</sequence>
<dbReference type="VEuPathDB" id="FungiDB:SCODWIG_01070"/>
<organism evidence="4 5">
    <name type="scientific">Saccharomycodes ludwigii</name>
    <dbReference type="NCBI Taxonomy" id="36035"/>
    <lineage>
        <taxon>Eukaryota</taxon>
        <taxon>Fungi</taxon>
        <taxon>Dikarya</taxon>
        <taxon>Ascomycota</taxon>
        <taxon>Saccharomycotina</taxon>
        <taxon>Saccharomycetes</taxon>
        <taxon>Saccharomycodales</taxon>
        <taxon>Saccharomycodaceae</taxon>
        <taxon>Saccharomycodes</taxon>
    </lineage>
</organism>
<gene>
    <name evidence="4" type="ORF">SCODWIG_01070</name>
</gene>
<keyword evidence="5" id="KW-1185">Reference proteome</keyword>
<dbReference type="Proteomes" id="UP000262825">
    <property type="component" value="Unassembled WGS sequence"/>
</dbReference>
<accession>A0A376B405</accession>
<dbReference type="AlphaFoldDB" id="A0A376B405"/>
<dbReference type="InterPro" id="IPR050896">
    <property type="entry name" value="Mito_lipid_metab_GTPase"/>
</dbReference>
<dbReference type="GO" id="GO:0005739">
    <property type="term" value="C:mitochondrion"/>
    <property type="evidence" value="ECO:0007669"/>
    <property type="project" value="TreeGrafter"/>
</dbReference>
<dbReference type="PANTHER" id="PTHR46434">
    <property type="entry name" value="GENETIC INTERACTOR OF PROHIBITINS 3, MITOCHONDRIAL"/>
    <property type="match status" value="1"/>
</dbReference>
<keyword evidence="2" id="KW-0809">Transit peptide</keyword>
<dbReference type="InterPro" id="IPR027417">
    <property type="entry name" value="P-loop_NTPase"/>
</dbReference>
<dbReference type="PANTHER" id="PTHR46434:SF1">
    <property type="entry name" value="GENETIC INTERACTOR OF PROHIBITINS 3, MITOCHONDRIAL"/>
    <property type="match status" value="1"/>
</dbReference>
<evidence type="ECO:0000313" key="4">
    <source>
        <dbReference type="EMBL" id="SSD59309.1"/>
    </source>
</evidence>
<dbReference type="SUPFAM" id="SSF52540">
    <property type="entry name" value="P-loop containing nucleoside triphosphate hydrolases"/>
    <property type="match status" value="1"/>
</dbReference>
<evidence type="ECO:0000256" key="2">
    <source>
        <dbReference type="ARBA" id="ARBA00022946"/>
    </source>
</evidence>
<name>A0A376B405_9ASCO</name>
<proteinExistence type="predicted"/>
<evidence type="ECO:0000256" key="3">
    <source>
        <dbReference type="ARBA" id="ARBA00031834"/>
    </source>
</evidence>
<evidence type="ECO:0000256" key="1">
    <source>
        <dbReference type="ARBA" id="ARBA00018901"/>
    </source>
</evidence>